<dbReference type="RefSeq" id="WP_176614648.1">
    <property type="nucleotide sequence ID" value="NZ_JABXXR010000183.1"/>
</dbReference>
<accession>A0A850PH89</accession>
<reference evidence="1 2" key="1">
    <citation type="submission" date="2020-06" db="EMBL/GenBank/DDBJ databases">
        <title>Description of novel acetic acid bacteria.</title>
        <authorList>
            <person name="Sombolestani A."/>
        </authorList>
    </citation>
    <scope>NUCLEOTIDE SEQUENCE [LARGE SCALE GENOMIC DNA]</scope>
    <source>
        <strain evidence="1 2">LMG 27010</strain>
    </source>
</reference>
<evidence type="ECO:0000313" key="2">
    <source>
        <dbReference type="Proteomes" id="UP000585665"/>
    </source>
</evidence>
<dbReference type="EMBL" id="JABXXR010000183">
    <property type="protein sequence ID" value="NVN41780.1"/>
    <property type="molecule type" value="Genomic_DNA"/>
</dbReference>
<keyword evidence="2" id="KW-1185">Reference proteome</keyword>
<dbReference type="SUPFAM" id="SSF51679">
    <property type="entry name" value="Bacterial luciferase-like"/>
    <property type="match status" value="1"/>
</dbReference>
<organism evidence="1 2">
    <name type="scientific">Ameyamaea chiangmaiensis</name>
    <dbReference type="NCBI Taxonomy" id="442969"/>
    <lineage>
        <taxon>Bacteria</taxon>
        <taxon>Pseudomonadati</taxon>
        <taxon>Pseudomonadota</taxon>
        <taxon>Alphaproteobacteria</taxon>
        <taxon>Acetobacterales</taxon>
        <taxon>Acetobacteraceae</taxon>
        <taxon>Ameyamaea</taxon>
    </lineage>
</organism>
<evidence type="ECO:0000313" key="1">
    <source>
        <dbReference type="EMBL" id="NVN41780.1"/>
    </source>
</evidence>
<name>A0A850PH89_9PROT</name>
<dbReference type="GO" id="GO:0016705">
    <property type="term" value="F:oxidoreductase activity, acting on paired donors, with incorporation or reduction of molecular oxygen"/>
    <property type="evidence" value="ECO:0007669"/>
    <property type="project" value="InterPro"/>
</dbReference>
<evidence type="ECO:0008006" key="3">
    <source>
        <dbReference type="Google" id="ProtNLM"/>
    </source>
</evidence>
<dbReference type="Proteomes" id="UP000585665">
    <property type="component" value="Unassembled WGS sequence"/>
</dbReference>
<sequence>MFTSDLACREARLLWSLEAGGATAWTHWEAAGALGLAGALMPVQETGSDRRTTGLRAPEAWGIDGERRTIGPVTGRPVRTLGLPDGSQQTGLLFDGATPSAAAAALEHVSRDTLCLIQLDILLRPRLRDAWRVADALIAEATAPFDAASALIGTPLDVADQLGRYVAGGLCRFVLVPREPDTTMVAVAEMIVPLTHRIRMNPPQSAFNLPKRKAEMERVGIGMV</sequence>
<proteinExistence type="predicted"/>
<dbReference type="Gene3D" id="3.20.20.30">
    <property type="entry name" value="Luciferase-like domain"/>
    <property type="match status" value="1"/>
</dbReference>
<gene>
    <name evidence="1" type="ORF">HUK82_14605</name>
</gene>
<protein>
    <recommendedName>
        <fullName evidence="3">Luciferase-like domain-containing protein</fullName>
    </recommendedName>
</protein>
<dbReference type="InterPro" id="IPR036661">
    <property type="entry name" value="Luciferase-like_sf"/>
</dbReference>
<comment type="caution">
    <text evidence="1">The sequence shown here is derived from an EMBL/GenBank/DDBJ whole genome shotgun (WGS) entry which is preliminary data.</text>
</comment>
<dbReference type="AlphaFoldDB" id="A0A850PH89"/>